<dbReference type="AlphaFoldDB" id="A0AAD1XE82"/>
<gene>
    <name evidence="1" type="ORF">ECRASSUSDP1_LOCUS9191</name>
</gene>
<keyword evidence="2" id="KW-1185">Reference proteome</keyword>
<evidence type="ECO:0000313" key="2">
    <source>
        <dbReference type="Proteomes" id="UP001295684"/>
    </source>
</evidence>
<evidence type="ECO:0000313" key="1">
    <source>
        <dbReference type="EMBL" id="CAI2367902.1"/>
    </source>
</evidence>
<comment type="caution">
    <text evidence="1">The sequence shown here is derived from an EMBL/GenBank/DDBJ whole genome shotgun (WGS) entry which is preliminary data.</text>
</comment>
<dbReference type="Proteomes" id="UP001295684">
    <property type="component" value="Unassembled WGS sequence"/>
</dbReference>
<sequence length="144" mass="17090">METGFIPTDNNEPIRGRERSTWKAIAKFERRLFIDYDYIFIKDPAFLALRFPQSPHHFPSQLIKDLVRLGHKLYEKYTICLDYQEEIDLRYFKGFLKVCMPKTSSFVLNRGNLKELLIIPIHLSELSSSQNVAQLKFTQKMLCW</sequence>
<organism evidence="1 2">
    <name type="scientific">Euplotes crassus</name>
    <dbReference type="NCBI Taxonomy" id="5936"/>
    <lineage>
        <taxon>Eukaryota</taxon>
        <taxon>Sar</taxon>
        <taxon>Alveolata</taxon>
        <taxon>Ciliophora</taxon>
        <taxon>Intramacronucleata</taxon>
        <taxon>Spirotrichea</taxon>
        <taxon>Hypotrichia</taxon>
        <taxon>Euplotida</taxon>
        <taxon>Euplotidae</taxon>
        <taxon>Moneuplotes</taxon>
    </lineage>
</organism>
<proteinExistence type="predicted"/>
<dbReference type="EMBL" id="CAMPGE010009027">
    <property type="protein sequence ID" value="CAI2367902.1"/>
    <property type="molecule type" value="Genomic_DNA"/>
</dbReference>
<name>A0AAD1XE82_EUPCR</name>
<protein>
    <submittedName>
        <fullName evidence="1">Uncharacterized protein</fullName>
    </submittedName>
</protein>
<accession>A0AAD1XE82</accession>
<reference evidence="1" key="1">
    <citation type="submission" date="2023-07" db="EMBL/GenBank/DDBJ databases">
        <authorList>
            <consortium name="AG Swart"/>
            <person name="Singh M."/>
            <person name="Singh A."/>
            <person name="Seah K."/>
            <person name="Emmerich C."/>
        </authorList>
    </citation>
    <scope>NUCLEOTIDE SEQUENCE</scope>
    <source>
        <strain evidence="1">DP1</strain>
    </source>
</reference>